<evidence type="ECO:0000256" key="10">
    <source>
        <dbReference type="SAM" id="MobiDB-lite"/>
    </source>
</evidence>
<dbReference type="PANTHER" id="PTHR10802">
    <property type="entry name" value="MITOCHONDRIAL IMPORT RECEPTOR SUBUNIT TOM40"/>
    <property type="match status" value="1"/>
</dbReference>
<accession>B0X1H4</accession>
<protein>
    <submittedName>
        <fullName evidence="11">Outer mitochondrial translocase subunit</fullName>
    </submittedName>
</protein>
<keyword evidence="13" id="KW-1185">Reference proteome</keyword>
<evidence type="ECO:0000256" key="1">
    <source>
        <dbReference type="ARBA" id="ARBA00004374"/>
    </source>
</evidence>
<dbReference type="InterPro" id="IPR023614">
    <property type="entry name" value="Porin_dom_sf"/>
</dbReference>
<keyword evidence="9" id="KW-0472">Membrane</keyword>
<dbReference type="KEGG" id="cqu:CpipJ_CPIJ013315"/>
<evidence type="ECO:0000256" key="6">
    <source>
        <dbReference type="ARBA" id="ARBA00022787"/>
    </source>
</evidence>
<dbReference type="VEuPathDB" id="VectorBase:CQUJHB014126"/>
<evidence type="ECO:0000256" key="7">
    <source>
        <dbReference type="ARBA" id="ARBA00022927"/>
    </source>
</evidence>
<evidence type="ECO:0000256" key="4">
    <source>
        <dbReference type="ARBA" id="ARBA00022452"/>
    </source>
</evidence>
<keyword evidence="5" id="KW-0812">Transmembrane</keyword>
<reference evidence="11" key="1">
    <citation type="submission" date="2007-03" db="EMBL/GenBank/DDBJ databases">
        <title>Annotation of Culex pipiens quinquefasciatus.</title>
        <authorList>
            <consortium name="The Broad Institute Genome Sequencing Platform"/>
            <person name="Atkinson P.W."/>
            <person name="Hemingway J."/>
            <person name="Christensen B.M."/>
            <person name="Higgs S."/>
            <person name="Kodira C."/>
            <person name="Hannick L."/>
            <person name="Megy K."/>
            <person name="O'Leary S."/>
            <person name="Pearson M."/>
            <person name="Haas B.J."/>
            <person name="Mauceli E."/>
            <person name="Wortman J.R."/>
            <person name="Lee N.H."/>
            <person name="Guigo R."/>
            <person name="Stanke M."/>
            <person name="Alvarado L."/>
            <person name="Amedeo P."/>
            <person name="Antoine C.H."/>
            <person name="Arensburger P."/>
            <person name="Bidwell S.L."/>
            <person name="Crawford M."/>
            <person name="Camaro F."/>
            <person name="Devon K."/>
            <person name="Engels R."/>
            <person name="Hammond M."/>
            <person name="Howarth C."/>
            <person name="Koehrsen M."/>
            <person name="Lawson D."/>
            <person name="Montgomery P."/>
            <person name="Nene V."/>
            <person name="Nusbaum C."/>
            <person name="Puiu D."/>
            <person name="Romero-Severson J."/>
            <person name="Severson D.W."/>
            <person name="Shumway M."/>
            <person name="Sisk P."/>
            <person name="Stolte C."/>
            <person name="Zeng Q."/>
            <person name="Eisenstadt E."/>
            <person name="Fraser-Liggett C."/>
            <person name="Strausberg R."/>
            <person name="Galagan J."/>
            <person name="Birren B."/>
            <person name="Collins F.H."/>
        </authorList>
    </citation>
    <scope>NUCLEOTIDE SEQUENCE [LARGE SCALE GENOMIC DNA]</scope>
    <source>
        <strain evidence="11">JHB</strain>
    </source>
</reference>
<keyword evidence="7" id="KW-0653">Protein transport</keyword>
<evidence type="ECO:0000256" key="2">
    <source>
        <dbReference type="ARBA" id="ARBA00010510"/>
    </source>
</evidence>
<dbReference type="Pfam" id="PF01459">
    <property type="entry name" value="Porin_3"/>
    <property type="match status" value="1"/>
</dbReference>
<evidence type="ECO:0000256" key="3">
    <source>
        <dbReference type="ARBA" id="ARBA00022448"/>
    </source>
</evidence>
<dbReference type="InterPro" id="IPR037930">
    <property type="entry name" value="Tom40"/>
</dbReference>
<dbReference type="GO" id="GO:0008320">
    <property type="term" value="F:protein transmembrane transporter activity"/>
    <property type="evidence" value="ECO:0007669"/>
    <property type="project" value="InterPro"/>
</dbReference>
<organism>
    <name type="scientific">Culex quinquefasciatus</name>
    <name type="common">Southern house mosquito</name>
    <name type="synonym">Culex pungens</name>
    <dbReference type="NCBI Taxonomy" id="7176"/>
    <lineage>
        <taxon>Eukaryota</taxon>
        <taxon>Metazoa</taxon>
        <taxon>Ecdysozoa</taxon>
        <taxon>Arthropoda</taxon>
        <taxon>Hexapoda</taxon>
        <taxon>Insecta</taxon>
        <taxon>Pterygota</taxon>
        <taxon>Neoptera</taxon>
        <taxon>Endopterygota</taxon>
        <taxon>Diptera</taxon>
        <taxon>Nematocera</taxon>
        <taxon>Culicoidea</taxon>
        <taxon>Culicidae</taxon>
        <taxon>Culicinae</taxon>
        <taxon>Culicini</taxon>
        <taxon>Culex</taxon>
        <taxon>Culex</taxon>
    </lineage>
</organism>
<dbReference type="GO" id="GO:0005741">
    <property type="term" value="C:mitochondrial outer membrane"/>
    <property type="evidence" value="ECO:0007669"/>
    <property type="project" value="UniProtKB-SubCell"/>
</dbReference>
<keyword evidence="4" id="KW-1134">Transmembrane beta strand</keyword>
<dbReference type="AlphaFoldDB" id="B0X1H4"/>
<dbReference type="EMBL" id="DS232260">
    <property type="protein sequence ID" value="EDS38623.1"/>
    <property type="molecule type" value="Genomic_DNA"/>
</dbReference>
<dbReference type="GO" id="GO:0030150">
    <property type="term" value="P:protein import into mitochondrial matrix"/>
    <property type="evidence" value="ECO:0007669"/>
    <property type="project" value="InterPro"/>
</dbReference>
<feature type="region of interest" description="Disordered" evidence="10">
    <location>
        <begin position="1"/>
        <end position="20"/>
    </location>
</feature>
<sequence length="202" mass="23002">MPKKPSSSCREDSLPVDEPCLPSQRRTERLIFPKPLITVEGIARAPLNPGDFASLHQRTYELRPEWFEGFQLNASKTLAVHRVVRASSRNNLYNHERHSFAATGSREAFDLSYWRRVNGRLQIGSSLACSHREGKAIGTIYYRLEHPDCTVRGLFDSDWSIGFTYQRKLSQMPIVAGLSLLFCIPKNTFQSGFKIDLDSNLQ</sequence>
<evidence type="ECO:0000313" key="12">
    <source>
        <dbReference type="EnsemblMetazoa" id="CPIJ013315-PA"/>
    </source>
</evidence>
<dbReference type="HOGENOM" id="CLU_1355841_0_0_1"/>
<evidence type="ECO:0000313" key="11">
    <source>
        <dbReference type="EMBL" id="EDS38623.1"/>
    </source>
</evidence>
<proteinExistence type="inferred from homology"/>
<name>B0X1H4_CULQU</name>
<dbReference type="eggNOG" id="KOG3296">
    <property type="taxonomic scope" value="Eukaryota"/>
</dbReference>
<keyword evidence="3" id="KW-0813">Transport</keyword>
<evidence type="ECO:0000256" key="9">
    <source>
        <dbReference type="ARBA" id="ARBA00023136"/>
    </source>
</evidence>
<keyword evidence="8" id="KW-0496">Mitochondrion</keyword>
<evidence type="ECO:0000313" key="13">
    <source>
        <dbReference type="Proteomes" id="UP000002320"/>
    </source>
</evidence>
<comment type="subcellular location">
    <subcellularLocation>
        <location evidence="1">Mitochondrion outer membrane</location>
        <topology evidence="1">Multi-pass membrane protein</topology>
    </subcellularLocation>
</comment>
<gene>
    <name evidence="12" type="primary">6046269</name>
    <name evidence="11" type="ORF">CpipJ_CPIJ013315</name>
</gene>
<evidence type="ECO:0000256" key="5">
    <source>
        <dbReference type="ARBA" id="ARBA00022692"/>
    </source>
</evidence>
<dbReference type="VEuPathDB" id="VectorBase:CPIJ013315"/>
<dbReference type="Proteomes" id="UP000002320">
    <property type="component" value="Unassembled WGS sequence"/>
</dbReference>
<dbReference type="InParanoid" id="B0X1H4"/>
<reference evidence="12" key="2">
    <citation type="submission" date="2021-02" db="UniProtKB">
        <authorList>
            <consortium name="EnsemblMetazoa"/>
        </authorList>
    </citation>
    <scope>IDENTIFICATION</scope>
    <source>
        <strain evidence="12">JHB</strain>
    </source>
</reference>
<keyword evidence="6" id="KW-1000">Mitochondrion outer membrane</keyword>
<dbReference type="EnsemblMetazoa" id="CPIJ013315-RA">
    <property type="protein sequence ID" value="CPIJ013315-PA"/>
    <property type="gene ID" value="CPIJ013315"/>
</dbReference>
<dbReference type="OrthoDB" id="19656at2759"/>
<evidence type="ECO:0000256" key="8">
    <source>
        <dbReference type="ARBA" id="ARBA00023128"/>
    </source>
</evidence>
<dbReference type="InterPro" id="IPR027246">
    <property type="entry name" value="Porin_Euk/Tom40"/>
</dbReference>
<comment type="similarity">
    <text evidence="2">Belongs to the Tom40 family.</text>
</comment>
<dbReference type="STRING" id="7176.B0X1H4"/>
<dbReference type="Gene3D" id="2.40.160.10">
    <property type="entry name" value="Porin"/>
    <property type="match status" value="1"/>
</dbReference>